<evidence type="ECO:0008006" key="10">
    <source>
        <dbReference type="Google" id="ProtNLM"/>
    </source>
</evidence>
<sequence length="580" mass="66584">MRCLPFKHLSISLVGLWVSLFSLCAQGVDVKATDSLRAQFLFEQGMMALHTDKPSLAYHLLSNSFFYSPSAAAAHALAELTQGRISARSYAWAQKAFELLPSEQRYMHTYVNALLQKQEWREAIEALERYRLYAPTEVEAAMLLTEIYIVAGKVDKAEQLFEKMSPLMQDTPYEEVMHQIRFKLLQAKGADRKEVRLYAEELLKSQIKENPEKSIEGLSQLLSLGDTEGVREILNRLSEEERFLPPCALIATSAYMIEGRRTEACNELLRLIGSRQLSPDELLAAILPLLQQETSKGVLFKEYNPVYETLLSLHPDKYDFHASYVPQLYAQGDTEGAVKYLYKLTQLFPKDHPEIWGALVEERLMKDDIAGAEHLIEEGLQQYPNDPSLIVYRGLIRTAEEKYDLAEQLFQKALQLTPPEERSTRAEILSHLGDLYYAQEREEQAFKHYEQALVEDPKQVNVLNNYAYYLAIKGIELEKAARMAAQAVALQPEAPYILDTYGYILYLQKNYTLAEIYLRKAIENSADNPQSRFTYLMHHSVVLEEMGKVGEAIEWLEKELTTAPNEEIRVRIEHLKKLQR</sequence>
<feature type="repeat" description="TPR" evidence="6">
    <location>
        <begin position="387"/>
        <end position="420"/>
    </location>
</feature>
<organism evidence="8 9">
    <name type="scientific">Porphyromonas gingivicanis</name>
    <dbReference type="NCBI Taxonomy" id="266762"/>
    <lineage>
        <taxon>Bacteria</taxon>
        <taxon>Pseudomonadati</taxon>
        <taxon>Bacteroidota</taxon>
        <taxon>Bacteroidia</taxon>
        <taxon>Bacteroidales</taxon>
        <taxon>Porphyromonadaceae</taxon>
        <taxon>Porphyromonas</taxon>
    </lineage>
</organism>
<evidence type="ECO:0000256" key="2">
    <source>
        <dbReference type="ARBA" id="ARBA00022737"/>
    </source>
</evidence>
<dbReference type="PANTHER" id="PTHR12558">
    <property type="entry name" value="CELL DIVISION CYCLE 16,23,27"/>
    <property type="match status" value="1"/>
</dbReference>
<evidence type="ECO:0000256" key="6">
    <source>
        <dbReference type="PROSITE-ProRule" id="PRU00339"/>
    </source>
</evidence>
<dbReference type="AlphaFoldDB" id="A0A0A2G728"/>
<dbReference type="eggNOG" id="COG0457">
    <property type="taxonomic scope" value="Bacteria"/>
</dbReference>
<comment type="caution">
    <text evidence="8">The sequence shown here is derived from an EMBL/GenBank/DDBJ whole genome shotgun (WGS) entry which is preliminary data.</text>
</comment>
<dbReference type="OrthoDB" id="9814220at2"/>
<dbReference type="GO" id="GO:0031145">
    <property type="term" value="P:anaphase-promoting complex-dependent catabolic process"/>
    <property type="evidence" value="ECO:0007669"/>
    <property type="project" value="TreeGrafter"/>
</dbReference>
<accession>A0A0A2G728</accession>
<dbReference type="RefSeq" id="WP_036882730.1">
    <property type="nucleotide sequence ID" value="NZ_JQZW01000002.1"/>
</dbReference>
<evidence type="ECO:0000256" key="4">
    <source>
        <dbReference type="ARBA" id="ARBA00022786"/>
    </source>
</evidence>
<evidence type="ECO:0000313" key="9">
    <source>
        <dbReference type="Proteomes" id="UP000030134"/>
    </source>
</evidence>
<dbReference type="Pfam" id="PF14559">
    <property type="entry name" value="TPR_19"/>
    <property type="match status" value="2"/>
</dbReference>
<keyword evidence="9" id="KW-1185">Reference proteome</keyword>
<dbReference type="Gene3D" id="1.25.40.10">
    <property type="entry name" value="Tetratricopeptide repeat domain"/>
    <property type="match status" value="3"/>
</dbReference>
<evidence type="ECO:0000313" key="8">
    <source>
        <dbReference type="EMBL" id="KGN99083.1"/>
    </source>
</evidence>
<dbReference type="SUPFAM" id="SSF81901">
    <property type="entry name" value="HCP-like"/>
    <property type="match status" value="1"/>
</dbReference>
<dbReference type="InterPro" id="IPR011990">
    <property type="entry name" value="TPR-like_helical_dom_sf"/>
</dbReference>
<reference evidence="8 9" key="1">
    <citation type="submission" date="2014-08" db="EMBL/GenBank/DDBJ databases">
        <title>Porphyromonas gingivicanis strain:COT-022_OH1391 Genome sequencing.</title>
        <authorList>
            <person name="Wallis C."/>
            <person name="Deusch O."/>
            <person name="O'Flynn C."/>
            <person name="Davis I."/>
            <person name="Jospin G."/>
            <person name="Darling A.E."/>
            <person name="Coil D.A."/>
            <person name="Alexiev A."/>
            <person name="Horsfall A."/>
            <person name="Kirkwood N."/>
            <person name="Harris S."/>
            <person name="Eisen J.A."/>
        </authorList>
    </citation>
    <scope>NUCLEOTIDE SEQUENCE [LARGE SCALE GENOMIC DNA]</scope>
    <source>
        <strain evidence="9">COT-022 OH1391</strain>
    </source>
</reference>
<dbReference type="Pfam" id="PF13424">
    <property type="entry name" value="TPR_12"/>
    <property type="match status" value="1"/>
</dbReference>
<feature type="chain" id="PRO_5001999020" description="Tetratricopeptide repeat protein" evidence="7">
    <location>
        <begin position="28"/>
        <end position="580"/>
    </location>
</feature>
<keyword evidence="6" id="KW-0802">TPR repeat</keyword>
<dbReference type="SMART" id="SM00028">
    <property type="entry name" value="TPR"/>
    <property type="match status" value="4"/>
</dbReference>
<feature type="repeat" description="TPR" evidence="6">
    <location>
        <begin position="426"/>
        <end position="459"/>
    </location>
</feature>
<dbReference type="STRING" id="266762.HQ36_01040"/>
<evidence type="ECO:0000256" key="5">
    <source>
        <dbReference type="ARBA" id="ARBA00023306"/>
    </source>
</evidence>
<keyword evidence="7" id="KW-0732">Signal</keyword>
<evidence type="ECO:0000256" key="3">
    <source>
        <dbReference type="ARBA" id="ARBA00022776"/>
    </source>
</evidence>
<dbReference type="GO" id="GO:0016567">
    <property type="term" value="P:protein ubiquitination"/>
    <property type="evidence" value="ECO:0007669"/>
    <property type="project" value="TreeGrafter"/>
</dbReference>
<dbReference type="Pfam" id="PF13432">
    <property type="entry name" value="TPR_16"/>
    <property type="match status" value="1"/>
</dbReference>
<keyword evidence="2" id="KW-0677">Repeat</keyword>
<dbReference type="InterPro" id="IPR019734">
    <property type="entry name" value="TPR_rpt"/>
</dbReference>
<dbReference type="GO" id="GO:0051301">
    <property type="term" value="P:cell division"/>
    <property type="evidence" value="ECO:0007669"/>
    <property type="project" value="UniProtKB-KW"/>
</dbReference>
<dbReference type="GO" id="GO:0005737">
    <property type="term" value="C:cytoplasm"/>
    <property type="evidence" value="ECO:0007669"/>
    <property type="project" value="TreeGrafter"/>
</dbReference>
<keyword evidence="4" id="KW-0833">Ubl conjugation pathway</keyword>
<feature type="signal peptide" evidence="7">
    <location>
        <begin position="1"/>
        <end position="27"/>
    </location>
</feature>
<keyword evidence="5" id="KW-0131">Cell cycle</keyword>
<keyword evidence="1" id="KW-0132">Cell division</keyword>
<gene>
    <name evidence="8" type="ORF">HQ36_01040</name>
</gene>
<dbReference type="PANTHER" id="PTHR12558:SF9">
    <property type="entry name" value="CELL DIVISION CYCLE PROTEIN 16 HOMOLOG"/>
    <property type="match status" value="1"/>
</dbReference>
<dbReference type="SUPFAM" id="SSF48452">
    <property type="entry name" value="TPR-like"/>
    <property type="match status" value="1"/>
</dbReference>
<proteinExistence type="predicted"/>
<keyword evidence="3" id="KW-0498">Mitosis</keyword>
<evidence type="ECO:0000256" key="1">
    <source>
        <dbReference type="ARBA" id="ARBA00022618"/>
    </source>
</evidence>
<dbReference type="EMBL" id="JQZW01000002">
    <property type="protein sequence ID" value="KGN99083.1"/>
    <property type="molecule type" value="Genomic_DNA"/>
</dbReference>
<dbReference type="Proteomes" id="UP000030134">
    <property type="component" value="Unassembled WGS sequence"/>
</dbReference>
<name>A0A0A2G728_9PORP</name>
<dbReference type="PROSITE" id="PS50005">
    <property type="entry name" value="TPR"/>
    <property type="match status" value="2"/>
</dbReference>
<protein>
    <recommendedName>
        <fullName evidence="10">Tetratricopeptide repeat protein</fullName>
    </recommendedName>
</protein>
<evidence type="ECO:0000256" key="7">
    <source>
        <dbReference type="SAM" id="SignalP"/>
    </source>
</evidence>